<accession>A0A0R3RBS6</accession>
<evidence type="ECO:0000313" key="1">
    <source>
        <dbReference type="WBParaSite" id="BTMF_0001749501-mRNA-1"/>
    </source>
</evidence>
<reference evidence="1" key="1">
    <citation type="submission" date="2017-02" db="UniProtKB">
        <authorList>
            <consortium name="WormBaseParasite"/>
        </authorList>
    </citation>
    <scope>IDENTIFICATION</scope>
</reference>
<dbReference type="AlphaFoldDB" id="A0A0R3RBS6"/>
<name>A0A0R3RBS6_9BILA</name>
<dbReference type="WBParaSite" id="BTMF_0001749501-mRNA-1">
    <property type="protein sequence ID" value="BTMF_0001749501-mRNA-1"/>
    <property type="gene ID" value="BTMF_0001749501"/>
</dbReference>
<protein>
    <submittedName>
        <fullName evidence="1">Hydrophobin</fullName>
    </submittedName>
</protein>
<sequence length="34" mass="3578">LLTSSFETVNSCERSVVGRKSCAVVGSICCSELI</sequence>
<proteinExistence type="predicted"/>
<organism evidence="1">
    <name type="scientific">Brugia timori</name>
    <dbReference type="NCBI Taxonomy" id="42155"/>
    <lineage>
        <taxon>Eukaryota</taxon>
        <taxon>Metazoa</taxon>
        <taxon>Ecdysozoa</taxon>
        <taxon>Nematoda</taxon>
        <taxon>Chromadorea</taxon>
        <taxon>Rhabditida</taxon>
        <taxon>Spirurina</taxon>
        <taxon>Spiruromorpha</taxon>
        <taxon>Filarioidea</taxon>
        <taxon>Onchocercidae</taxon>
        <taxon>Brugia</taxon>
    </lineage>
</organism>